<feature type="compositionally biased region" description="Polar residues" evidence="1">
    <location>
        <begin position="62"/>
        <end position="73"/>
    </location>
</feature>
<evidence type="ECO:0000256" key="1">
    <source>
        <dbReference type="SAM" id="MobiDB-lite"/>
    </source>
</evidence>
<dbReference type="AlphaFoldDB" id="A0A1Q6F6V8"/>
<evidence type="ECO:0000256" key="2">
    <source>
        <dbReference type="SAM" id="SignalP"/>
    </source>
</evidence>
<proteinExistence type="predicted"/>
<reference evidence="3 4" key="1">
    <citation type="journal article" date="2016" name="Nat. Biotechnol.">
        <title>Measurement of bacterial replication rates in microbial communities.</title>
        <authorList>
            <person name="Brown C.T."/>
            <person name="Olm M.R."/>
            <person name="Thomas B.C."/>
            <person name="Banfield J.F."/>
        </authorList>
    </citation>
    <scope>NUCLEOTIDE SEQUENCE [LARGE SCALE GENOMIC DNA]</scope>
    <source>
        <strain evidence="3">CAG:67_53_122</strain>
    </source>
</reference>
<evidence type="ECO:0008006" key="5">
    <source>
        <dbReference type="Google" id="ProtNLM"/>
    </source>
</evidence>
<evidence type="ECO:0000313" key="3">
    <source>
        <dbReference type="EMBL" id="OKY94587.1"/>
    </source>
</evidence>
<dbReference type="PROSITE" id="PS51257">
    <property type="entry name" value="PROKAR_LIPOPROTEIN"/>
    <property type="match status" value="1"/>
</dbReference>
<dbReference type="Proteomes" id="UP000187417">
    <property type="component" value="Unassembled WGS sequence"/>
</dbReference>
<dbReference type="RefSeq" id="WP_227088877.1">
    <property type="nucleotide sequence ID" value="NZ_CAJJWD010000004.1"/>
</dbReference>
<feature type="region of interest" description="Disordered" evidence="1">
    <location>
        <begin position="47"/>
        <end position="73"/>
    </location>
</feature>
<keyword evidence="2" id="KW-0732">Signal</keyword>
<gene>
    <name evidence="3" type="ORF">BHV66_05325</name>
</gene>
<dbReference type="EMBL" id="MNQH01000026">
    <property type="protein sequence ID" value="OKY94587.1"/>
    <property type="molecule type" value="Genomic_DNA"/>
</dbReference>
<name>A0A1Q6F6V8_9BACT</name>
<sequence>MKKLFIAAAVIVMAGSMASCGQKTQKAAQDTAATEPVATEQVEAVEVETVTPESEIPAAAESQKTQPEQANNK</sequence>
<organism evidence="3 4">
    <name type="scientific">Alistipes putredinis</name>
    <dbReference type="NCBI Taxonomy" id="28117"/>
    <lineage>
        <taxon>Bacteria</taxon>
        <taxon>Pseudomonadati</taxon>
        <taxon>Bacteroidota</taxon>
        <taxon>Bacteroidia</taxon>
        <taxon>Bacteroidales</taxon>
        <taxon>Rikenellaceae</taxon>
        <taxon>Alistipes</taxon>
    </lineage>
</organism>
<feature type="chain" id="PRO_5012208810" description="Lipoprotein" evidence="2">
    <location>
        <begin position="19"/>
        <end position="73"/>
    </location>
</feature>
<feature type="signal peptide" evidence="2">
    <location>
        <begin position="1"/>
        <end position="18"/>
    </location>
</feature>
<comment type="caution">
    <text evidence="3">The sequence shown here is derived from an EMBL/GenBank/DDBJ whole genome shotgun (WGS) entry which is preliminary data.</text>
</comment>
<accession>A0A1Q6F6V8</accession>
<protein>
    <recommendedName>
        <fullName evidence="5">Lipoprotein</fullName>
    </recommendedName>
</protein>
<evidence type="ECO:0000313" key="4">
    <source>
        <dbReference type="Proteomes" id="UP000187417"/>
    </source>
</evidence>